<evidence type="ECO:0000256" key="1">
    <source>
        <dbReference type="SAM" id="MobiDB-lite"/>
    </source>
</evidence>
<dbReference type="Proteomes" id="UP000030854">
    <property type="component" value="Unassembled WGS sequence"/>
</dbReference>
<accession>A0A0B1P100</accession>
<feature type="compositionally biased region" description="Low complexity" evidence="1">
    <location>
        <begin position="34"/>
        <end position="51"/>
    </location>
</feature>
<evidence type="ECO:0000313" key="2">
    <source>
        <dbReference type="EMBL" id="KHJ30596.1"/>
    </source>
</evidence>
<dbReference type="EMBL" id="JNVN01003907">
    <property type="protein sequence ID" value="KHJ30596.1"/>
    <property type="molecule type" value="Genomic_DNA"/>
</dbReference>
<dbReference type="AlphaFoldDB" id="A0A0B1P100"/>
<dbReference type="OMA" id="QIAPTIC"/>
<comment type="caution">
    <text evidence="2">The sequence shown here is derived from an EMBL/GenBank/DDBJ whole genome shotgun (WGS) entry which is preliminary data.</text>
</comment>
<reference evidence="2 3" key="1">
    <citation type="journal article" date="2014" name="BMC Genomics">
        <title>Adaptive genomic structural variation in the grape powdery mildew pathogen, Erysiphe necator.</title>
        <authorList>
            <person name="Jones L."/>
            <person name="Riaz S."/>
            <person name="Morales-Cruz A."/>
            <person name="Amrine K.C."/>
            <person name="McGuire B."/>
            <person name="Gubler W.D."/>
            <person name="Walker M.A."/>
            <person name="Cantu D."/>
        </authorList>
    </citation>
    <scope>NUCLEOTIDE SEQUENCE [LARGE SCALE GENOMIC DNA]</scope>
    <source>
        <strain evidence="3">c</strain>
    </source>
</reference>
<feature type="compositionally biased region" description="Polar residues" evidence="1">
    <location>
        <begin position="22"/>
        <end position="33"/>
    </location>
</feature>
<dbReference type="HOGENOM" id="CLU_018153_3_0_1"/>
<evidence type="ECO:0000313" key="3">
    <source>
        <dbReference type="Proteomes" id="UP000030854"/>
    </source>
</evidence>
<gene>
    <name evidence="2" type="ORF">EV44_g4121</name>
</gene>
<protein>
    <submittedName>
        <fullName evidence="2">Putative eka-like protein</fullName>
    </submittedName>
</protein>
<proteinExistence type="predicted"/>
<feature type="compositionally biased region" description="Pro residues" evidence="1">
    <location>
        <begin position="52"/>
        <end position="65"/>
    </location>
</feature>
<sequence>MLIVKKKTRSGYDTNMIDSMEISQESQAPSTETSSQLPPIPLIHSIHSIPDSPSPTASPSPPSLPQQPNNNLEGRKILKPTIPIKRTIPDRIPPNGSKNTEIENAFLPKELADVIATRQRRERAWHARILICTTVISCIDSALAIFEDEVEKEEIAAFKTYLRLAIAKFAATDSSPTPLLIPSHSHPRKANGYGLEKDKNVVKHVAIASPRVMKSAALNVGKEKKAPILPKIPQIGEKTWATVARNGHKKNRVTLSNISQIAPTICSSATRP</sequence>
<name>A0A0B1P100_UNCNE</name>
<keyword evidence="3" id="KW-1185">Reference proteome</keyword>
<organism evidence="2 3">
    <name type="scientific">Uncinula necator</name>
    <name type="common">Grape powdery mildew</name>
    <dbReference type="NCBI Taxonomy" id="52586"/>
    <lineage>
        <taxon>Eukaryota</taxon>
        <taxon>Fungi</taxon>
        <taxon>Dikarya</taxon>
        <taxon>Ascomycota</taxon>
        <taxon>Pezizomycotina</taxon>
        <taxon>Leotiomycetes</taxon>
        <taxon>Erysiphales</taxon>
        <taxon>Erysiphaceae</taxon>
        <taxon>Erysiphe</taxon>
    </lineage>
</organism>
<feature type="region of interest" description="Disordered" evidence="1">
    <location>
        <begin position="22"/>
        <end position="80"/>
    </location>
</feature>